<accession>A0ABW0SG94</accession>
<reference evidence="4" key="1">
    <citation type="journal article" date="2019" name="Int. J. Syst. Evol. Microbiol.">
        <title>The Global Catalogue of Microorganisms (GCM) 10K type strain sequencing project: providing services to taxonomists for standard genome sequencing and annotation.</title>
        <authorList>
            <consortium name="The Broad Institute Genomics Platform"/>
            <consortium name="The Broad Institute Genome Sequencing Center for Infectious Disease"/>
            <person name="Wu L."/>
            <person name="Ma J."/>
        </authorList>
    </citation>
    <scope>NUCLEOTIDE SEQUENCE [LARGE SCALE GENOMIC DNA]</scope>
    <source>
        <strain evidence="4">KACC 11588</strain>
    </source>
</reference>
<evidence type="ECO:0008006" key="5">
    <source>
        <dbReference type="Google" id="ProtNLM"/>
    </source>
</evidence>
<proteinExistence type="predicted"/>
<protein>
    <recommendedName>
        <fullName evidence="5">VPLPA-CTERM sorting domain-containing protein</fullName>
    </recommendedName>
</protein>
<evidence type="ECO:0000256" key="1">
    <source>
        <dbReference type="SAM" id="Phobius"/>
    </source>
</evidence>
<keyword evidence="2" id="KW-0732">Signal</keyword>
<dbReference type="EMBL" id="JBHSNA010000022">
    <property type="protein sequence ID" value="MFC5567955.1"/>
    <property type="molecule type" value="Genomic_DNA"/>
</dbReference>
<comment type="caution">
    <text evidence="3">The sequence shown here is derived from an EMBL/GenBank/DDBJ whole genome shotgun (WGS) entry which is preliminary data.</text>
</comment>
<feature type="transmembrane region" description="Helical" evidence="1">
    <location>
        <begin position="187"/>
        <end position="206"/>
    </location>
</feature>
<keyword evidence="1" id="KW-0812">Transmembrane</keyword>
<gene>
    <name evidence="3" type="ORF">ACFPOC_16195</name>
</gene>
<evidence type="ECO:0000313" key="3">
    <source>
        <dbReference type="EMBL" id="MFC5567955.1"/>
    </source>
</evidence>
<keyword evidence="4" id="KW-1185">Reference proteome</keyword>
<feature type="chain" id="PRO_5047304177" description="VPLPA-CTERM sorting domain-containing protein" evidence="2">
    <location>
        <begin position="21"/>
        <end position="211"/>
    </location>
</feature>
<keyword evidence="1" id="KW-0472">Membrane</keyword>
<dbReference type="Proteomes" id="UP001596056">
    <property type="component" value="Unassembled WGS sequence"/>
</dbReference>
<evidence type="ECO:0000313" key="4">
    <source>
        <dbReference type="Proteomes" id="UP001596056"/>
    </source>
</evidence>
<feature type="signal peptide" evidence="2">
    <location>
        <begin position="1"/>
        <end position="20"/>
    </location>
</feature>
<name>A0ABW0SG94_9RHOB</name>
<keyword evidence="1" id="KW-1133">Transmembrane helix</keyword>
<sequence length="211" mass="21356">MRATLLALAAATALASPTGAATITREEVLAAIGLPADTATQPFAPDGTGAGLLVGLPSAATDGAYFALFDVPDTLAALGVDLGILAYGTLTPAGTVRGESRFRGSLTDASFTLLVNDGAAPTLWSWLPFGGRLDLSANGTWTCAGDCRLLGWDDAAGEFVLTEAALARGTYVADPDLDAPLPRLAPVPLPATAPLLALGLAALLALRRRST</sequence>
<evidence type="ECO:0000256" key="2">
    <source>
        <dbReference type="SAM" id="SignalP"/>
    </source>
</evidence>
<organism evidence="3 4">
    <name type="scientific">Rubellimicrobium aerolatum</name>
    <dbReference type="NCBI Taxonomy" id="490979"/>
    <lineage>
        <taxon>Bacteria</taxon>
        <taxon>Pseudomonadati</taxon>
        <taxon>Pseudomonadota</taxon>
        <taxon>Alphaproteobacteria</taxon>
        <taxon>Rhodobacterales</taxon>
        <taxon>Roseobacteraceae</taxon>
        <taxon>Rubellimicrobium</taxon>
    </lineage>
</organism>
<dbReference type="RefSeq" id="WP_209842805.1">
    <property type="nucleotide sequence ID" value="NZ_JAGGJP010000019.1"/>
</dbReference>